<evidence type="ECO:0000313" key="2">
    <source>
        <dbReference type="Proteomes" id="UP000828251"/>
    </source>
</evidence>
<dbReference type="Proteomes" id="UP000828251">
    <property type="component" value="Unassembled WGS sequence"/>
</dbReference>
<evidence type="ECO:0000313" key="1">
    <source>
        <dbReference type="EMBL" id="KAH1131008.1"/>
    </source>
</evidence>
<gene>
    <name evidence="1" type="ORF">J1N35_002386</name>
</gene>
<organism evidence="1 2">
    <name type="scientific">Gossypium stocksii</name>
    <dbReference type="NCBI Taxonomy" id="47602"/>
    <lineage>
        <taxon>Eukaryota</taxon>
        <taxon>Viridiplantae</taxon>
        <taxon>Streptophyta</taxon>
        <taxon>Embryophyta</taxon>
        <taxon>Tracheophyta</taxon>
        <taxon>Spermatophyta</taxon>
        <taxon>Magnoliopsida</taxon>
        <taxon>eudicotyledons</taxon>
        <taxon>Gunneridae</taxon>
        <taxon>Pentapetalae</taxon>
        <taxon>rosids</taxon>
        <taxon>malvids</taxon>
        <taxon>Malvales</taxon>
        <taxon>Malvaceae</taxon>
        <taxon>Malvoideae</taxon>
        <taxon>Gossypium</taxon>
    </lineage>
</organism>
<sequence>AKFGSYIANVRINESIDPFLKENCIRENGCERPSMNDVAKRLELTLQMQEIEDVEQNCQVSDGAQSQVNQDI</sequence>
<proteinExistence type="predicted"/>
<dbReference type="EMBL" id="JAIQCV010000001">
    <property type="protein sequence ID" value="KAH1131008.1"/>
    <property type="molecule type" value="Genomic_DNA"/>
</dbReference>
<name>A0A9D3WMF0_9ROSI</name>
<dbReference type="AlphaFoldDB" id="A0A9D3WMF0"/>
<comment type="caution">
    <text evidence="1">The sequence shown here is derived from an EMBL/GenBank/DDBJ whole genome shotgun (WGS) entry which is preliminary data.</text>
</comment>
<protein>
    <submittedName>
        <fullName evidence="1">Uncharacterized protein</fullName>
    </submittedName>
</protein>
<accession>A0A9D3WMF0</accession>
<reference evidence="1 2" key="1">
    <citation type="journal article" date="2021" name="Plant Biotechnol. J.">
        <title>Multi-omics assisted identification of the key and species-specific regulatory components of drought-tolerant mechanisms in Gossypium stocksii.</title>
        <authorList>
            <person name="Yu D."/>
            <person name="Ke L."/>
            <person name="Zhang D."/>
            <person name="Wu Y."/>
            <person name="Sun Y."/>
            <person name="Mei J."/>
            <person name="Sun J."/>
            <person name="Sun Y."/>
        </authorList>
    </citation>
    <scope>NUCLEOTIDE SEQUENCE [LARGE SCALE GENOMIC DNA]</scope>
    <source>
        <strain evidence="2">cv. E1</strain>
        <tissue evidence="1">Leaf</tissue>
    </source>
</reference>
<keyword evidence="2" id="KW-1185">Reference proteome</keyword>
<feature type="non-terminal residue" evidence="1">
    <location>
        <position position="1"/>
    </location>
</feature>